<dbReference type="RefSeq" id="WP_274268519.1">
    <property type="nucleotide sequence ID" value="NZ_CP117880.1"/>
</dbReference>
<sequence length="132" mass="15034">MENIIVAVEENVVLGQICCYDGALLQTLRQPILAELEKTQREKISLDLETQPGEIYIDTLAVAETARGRGIAKLLLLYVIDLYVKQQHHTLGLLVDKENPMAKSLYIRMGFQLKMTRTVFGKEMDHLQYSII</sequence>
<evidence type="ECO:0000256" key="2">
    <source>
        <dbReference type="ARBA" id="ARBA00023315"/>
    </source>
</evidence>
<keyword evidence="2" id="KW-0012">Acyltransferase</keyword>
<gene>
    <name evidence="4" type="ORF">PQ465_05380</name>
</gene>
<proteinExistence type="predicted"/>
<dbReference type="CDD" id="cd04301">
    <property type="entry name" value="NAT_SF"/>
    <property type="match status" value="1"/>
</dbReference>
<dbReference type="InterPro" id="IPR000182">
    <property type="entry name" value="GNAT_dom"/>
</dbReference>
<protein>
    <submittedName>
        <fullName evidence="4">GNAT family N-acetyltransferase</fullName>
    </submittedName>
</protein>
<dbReference type="EMBL" id="CP117880">
    <property type="protein sequence ID" value="WDF69807.1"/>
    <property type="molecule type" value="Genomic_DNA"/>
</dbReference>
<accession>A0ABY7WMC4</accession>
<evidence type="ECO:0000259" key="3">
    <source>
        <dbReference type="PROSITE" id="PS51186"/>
    </source>
</evidence>
<reference evidence="4 5" key="1">
    <citation type="submission" date="2023-02" db="EMBL/GenBank/DDBJ databases">
        <title>Genome sequence of Sphingobacterium sp. KACC 22765.</title>
        <authorList>
            <person name="Kim S."/>
            <person name="Heo J."/>
            <person name="Kwon S.-W."/>
        </authorList>
    </citation>
    <scope>NUCLEOTIDE SEQUENCE [LARGE SCALE GENOMIC DNA]</scope>
    <source>
        <strain evidence="4 5">KACC 22765</strain>
    </source>
</reference>
<evidence type="ECO:0000256" key="1">
    <source>
        <dbReference type="ARBA" id="ARBA00022679"/>
    </source>
</evidence>
<dbReference type="PANTHER" id="PTHR43420">
    <property type="entry name" value="ACETYLTRANSFERASE"/>
    <property type="match status" value="1"/>
</dbReference>
<evidence type="ECO:0000313" key="4">
    <source>
        <dbReference type="EMBL" id="WDF69807.1"/>
    </source>
</evidence>
<dbReference type="InterPro" id="IPR016181">
    <property type="entry name" value="Acyl_CoA_acyltransferase"/>
</dbReference>
<dbReference type="SUPFAM" id="SSF55729">
    <property type="entry name" value="Acyl-CoA N-acyltransferases (Nat)"/>
    <property type="match status" value="1"/>
</dbReference>
<feature type="domain" description="N-acetyltransferase" evidence="3">
    <location>
        <begin position="1"/>
        <end position="132"/>
    </location>
</feature>
<dbReference type="PROSITE" id="PS51186">
    <property type="entry name" value="GNAT"/>
    <property type="match status" value="1"/>
</dbReference>
<organism evidence="4 5">
    <name type="scientific">Sphingobacterium oryzagri</name>
    <dbReference type="NCBI Taxonomy" id="3025669"/>
    <lineage>
        <taxon>Bacteria</taxon>
        <taxon>Pseudomonadati</taxon>
        <taxon>Bacteroidota</taxon>
        <taxon>Sphingobacteriia</taxon>
        <taxon>Sphingobacteriales</taxon>
        <taxon>Sphingobacteriaceae</taxon>
        <taxon>Sphingobacterium</taxon>
    </lineage>
</organism>
<dbReference type="Gene3D" id="3.40.630.30">
    <property type="match status" value="1"/>
</dbReference>
<name>A0ABY7WMC4_9SPHI</name>
<evidence type="ECO:0000313" key="5">
    <source>
        <dbReference type="Proteomes" id="UP001221558"/>
    </source>
</evidence>
<keyword evidence="1" id="KW-0808">Transferase</keyword>
<keyword evidence="5" id="KW-1185">Reference proteome</keyword>
<dbReference type="InterPro" id="IPR050680">
    <property type="entry name" value="YpeA/RimI_acetyltransf"/>
</dbReference>
<dbReference type="Proteomes" id="UP001221558">
    <property type="component" value="Chromosome"/>
</dbReference>
<dbReference type="Pfam" id="PF00583">
    <property type="entry name" value="Acetyltransf_1"/>
    <property type="match status" value="1"/>
</dbReference>